<protein>
    <recommendedName>
        <fullName evidence="5">3-deoxy-manno-octulosonate cytidylyltransferase</fullName>
    </recommendedName>
</protein>
<evidence type="ECO:0000256" key="2">
    <source>
        <dbReference type="ARBA" id="ARBA00022679"/>
    </source>
</evidence>
<organism evidence="4">
    <name type="scientific">marine metagenome</name>
    <dbReference type="NCBI Taxonomy" id="408172"/>
    <lineage>
        <taxon>unclassified sequences</taxon>
        <taxon>metagenomes</taxon>
        <taxon>ecological metagenomes</taxon>
    </lineage>
</organism>
<gene>
    <name evidence="4" type="ORF">METZ01_LOCUS116544</name>
</gene>
<reference evidence="4" key="1">
    <citation type="submission" date="2018-05" db="EMBL/GenBank/DDBJ databases">
        <authorList>
            <person name="Lanie J.A."/>
            <person name="Ng W.-L."/>
            <person name="Kazmierczak K.M."/>
            <person name="Andrzejewski T.M."/>
            <person name="Davidsen T.M."/>
            <person name="Wayne K.J."/>
            <person name="Tettelin H."/>
            <person name="Glass J.I."/>
            <person name="Rusch D."/>
            <person name="Podicherti R."/>
            <person name="Tsui H.-C.T."/>
            <person name="Winkler M.E."/>
        </authorList>
    </citation>
    <scope>NUCLEOTIDE SEQUENCE</scope>
</reference>
<sequence>MRTEPRVLVVIPARWASSRFPGKPLANIAGIPMIQRVVTQANKANCASEVIVATDDLRISDFVQESGGTAIMTSAEHESGTDRVAEVARDRDCDIVVNVQGDEPLIPPQNIDQVIRSLVDDSSISVTSLRVLICNKSDLLNKNITKVVVDKFDSALYFSKAPIPWDRDLWSDSVDGISKISSPRWFKHIGLYAYRKKFLMEYSSMPKSPLEKIEKLEQLRILENGIPIKVVETKFDSIGVDSQADIEIIEKQLALSPEI</sequence>
<dbReference type="GO" id="GO:1901137">
    <property type="term" value="P:carbohydrate derivative biosynthetic process"/>
    <property type="evidence" value="ECO:0007669"/>
    <property type="project" value="UniProtKB-ARBA"/>
</dbReference>
<dbReference type="GO" id="GO:0008690">
    <property type="term" value="F:3-deoxy-manno-octulosonate cytidylyltransferase activity"/>
    <property type="evidence" value="ECO:0007669"/>
    <property type="project" value="InterPro"/>
</dbReference>
<dbReference type="NCBIfam" id="NF003950">
    <property type="entry name" value="PRK05450.1-3"/>
    <property type="match status" value="1"/>
</dbReference>
<keyword evidence="3" id="KW-0548">Nucleotidyltransferase</keyword>
<dbReference type="InterPro" id="IPR003329">
    <property type="entry name" value="Cytidylyl_trans"/>
</dbReference>
<dbReference type="SUPFAM" id="SSF53448">
    <property type="entry name" value="Nucleotide-diphospho-sugar transferases"/>
    <property type="match status" value="1"/>
</dbReference>
<dbReference type="InterPro" id="IPR004528">
    <property type="entry name" value="KdsB"/>
</dbReference>
<evidence type="ECO:0000313" key="4">
    <source>
        <dbReference type="EMBL" id="SVA63690.1"/>
    </source>
</evidence>
<dbReference type="Gene3D" id="3.90.550.10">
    <property type="entry name" value="Spore Coat Polysaccharide Biosynthesis Protein SpsA, Chain A"/>
    <property type="match status" value="1"/>
</dbReference>
<comment type="subcellular location">
    <subcellularLocation>
        <location evidence="1">Membrane</location>
    </subcellularLocation>
</comment>
<dbReference type="GO" id="GO:0044281">
    <property type="term" value="P:small molecule metabolic process"/>
    <property type="evidence" value="ECO:0007669"/>
    <property type="project" value="UniProtKB-ARBA"/>
</dbReference>
<dbReference type="GO" id="GO:0016020">
    <property type="term" value="C:membrane"/>
    <property type="evidence" value="ECO:0007669"/>
    <property type="project" value="UniProtKB-SubCell"/>
</dbReference>
<dbReference type="PANTHER" id="PTHR42866:SF2">
    <property type="entry name" value="3-DEOXY-MANNO-OCTULOSONATE CYTIDYLYLTRANSFERASE, MITOCHONDRIAL"/>
    <property type="match status" value="1"/>
</dbReference>
<accession>A0A381XGE2</accession>
<dbReference type="EMBL" id="UINC01015050">
    <property type="protein sequence ID" value="SVA63690.1"/>
    <property type="molecule type" value="Genomic_DNA"/>
</dbReference>
<proteinExistence type="inferred from homology"/>
<dbReference type="AlphaFoldDB" id="A0A381XGE2"/>
<dbReference type="CDD" id="cd02517">
    <property type="entry name" value="CMP-KDO-Synthetase"/>
    <property type="match status" value="1"/>
</dbReference>
<dbReference type="HAMAP" id="MF_00057">
    <property type="entry name" value="KdsB"/>
    <property type="match status" value="1"/>
</dbReference>
<dbReference type="Pfam" id="PF02348">
    <property type="entry name" value="CTP_transf_3"/>
    <property type="match status" value="1"/>
</dbReference>
<evidence type="ECO:0000256" key="3">
    <source>
        <dbReference type="ARBA" id="ARBA00022695"/>
    </source>
</evidence>
<dbReference type="NCBIfam" id="NF009905">
    <property type="entry name" value="PRK13368.1"/>
    <property type="match status" value="1"/>
</dbReference>
<dbReference type="FunFam" id="3.90.550.10:FF:000011">
    <property type="entry name" value="3-deoxy-manno-octulosonate cytidylyltransferase"/>
    <property type="match status" value="1"/>
</dbReference>
<dbReference type="PANTHER" id="PTHR42866">
    <property type="entry name" value="3-DEOXY-MANNO-OCTULOSONATE CYTIDYLYLTRANSFERASE"/>
    <property type="match status" value="1"/>
</dbReference>
<evidence type="ECO:0000256" key="1">
    <source>
        <dbReference type="ARBA" id="ARBA00004370"/>
    </source>
</evidence>
<dbReference type="InterPro" id="IPR029044">
    <property type="entry name" value="Nucleotide-diphossugar_trans"/>
</dbReference>
<dbReference type="GO" id="GO:0005829">
    <property type="term" value="C:cytosol"/>
    <property type="evidence" value="ECO:0007669"/>
    <property type="project" value="TreeGrafter"/>
</dbReference>
<keyword evidence="2" id="KW-0808">Transferase</keyword>
<evidence type="ECO:0008006" key="5">
    <source>
        <dbReference type="Google" id="ProtNLM"/>
    </source>
</evidence>
<name>A0A381XGE2_9ZZZZ</name>
<dbReference type="NCBIfam" id="NF003952">
    <property type="entry name" value="PRK05450.1-5"/>
    <property type="match status" value="1"/>
</dbReference>
<dbReference type="NCBIfam" id="TIGR00466">
    <property type="entry name" value="kdsB"/>
    <property type="match status" value="1"/>
</dbReference>